<evidence type="ECO:0000256" key="9">
    <source>
        <dbReference type="SAM" id="Phobius"/>
    </source>
</evidence>
<dbReference type="InterPro" id="IPR012419">
    <property type="entry name" value="Cas1_AcylTrans_dom"/>
</dbReference>
<keyword evidence="6 9" id="KW-0472">Membrane</keyword>
<dbReference type="Pfam" id="PF07779">
    <property type="entry name" value="Cas1_AcylT"/>
    <property type="match status" value="1"/>
</dbReference>
<keyword evidence="4 9" id="KW-0812">Transmembrane</keyword>
<feature type="transmembrane region" description="Helical" evidence="9">
    <location>
        <begin position="766"/>
        <end position="785"/>
    </location>
</feature>
<evidence type="ECO:0000259" key="11">
    <source>
        <dbReference type="Pfam" id="PF24536"/>
    </source>
</evidence>
<keyword evidence="5 9" id="KW-1133">Transmembrane helix</keyword>
<dbReference type="GO" id="GO:0005975">
    <property type="term" value="P:carbohydrate metabolic process"/>
    <property type="evidence" value="ECO:0007669"/>
    <property type="project" value="UniProtKB-ARBA"/>
</dbReference>
<feature type="region of interest" description="Disordered" evidence="8">
    <location>
        <begin position="1"/>
        <end position="82"/>
    </location>
</feature>
<feature type="transmembrane region" description="Helical" evidence="9">
    <location>
        <begin position="559"/>
        <end position="575"/>
    </location>
</feature>
<evidence type="ECO:0000256" key="6">
    <source>
        <dbReference type="ARBA" id="ARBA00023136"/>
    </source>
</evidence>
<gene>
    <name evidence="12" type="ORF">J1605_002136</name>
</gene>
<keyword evidence="3" id="KW-0808">Transferase</keyword>
<evidence type="ECO:0000256" key="2">
    <source>
        <dbReference type="ARBA" id="ARBA00010666"/>
    </source>
</evidence>
<evidence type="ECO:0000256" key="3">
    <source>
        <dbReference type="ARBA" id="ARBA00022679"/>
    </source>
</evidence>
<feature type="domain" description="NXPE C-terminal" evidence="11">
    <location>
        <begin position="339"/>
        <end position="410"/>
    </location>
</feature>
<proteinExistence type="inferred from homology"/>
<dbReference type="AlphaFoldDB" id="A0AB34HZ12"/>
<dbReference type="GO" id="GO:0016020">
    <property type="term" value="C:membrane"/>
    <property type="evidence" value="ECO:0007669"/>
    <property type="project" value="UniProtKB-SubCell"/>
</dbReference>
<feature type="transmembrane region" description="Helical" evidence="9">
    <location>
        <begin position="707"/>
        <end position="724"/>
    </location>
</feature>
<evidence type="ECO:0000256" key="8">
    <source>
        <dbReference type="SAM" id="MobiDB-lite"/>
    </source>
</evidence>
<feature type="domain" description="Cas1p 10 TM acyl transferase" evidence="10">
    <location>
        <begin position="485"/>
        <end position="776"/>
    </location>
</feature>
<dbReference type="PANTHER" id="PTHR13533">
    <property type="entry name" value="N-ACETYLNEURAMINATE 9-O-ACETYLTRANSFERASE"/>
    <property type="match status" value="1"/>
</dbReference>
<feature type="region of interest" description="Disordered" evidence="8">
    <location>
        <begin position="167"/>
        <end position="237"/>
    </location>
</feature>
<feature type="compositionally biased region" description="Basic residues" evidence="8">
    <location>
        <begin position="191"/>
        <end position="203"/>
    </location>
</feature>
<evidence type="ECO:0000256" key="1">
    <source>
        <dbReference type="ARBA" id="ARBA00004141"/>
    </source>
</evidence>
<evidence type="ECO:0008006" key="14">
    <source>
        <dbReference type="Google" id="ProtNLM"/>
    </source>
</evidence>
<evidence type="ECO:0000256" key="4">
    <source>
        <dbReference type="ARBA" id="ARBA00022692"/>
    </source>
</evidence>
<evidence type="ECO:0000256" key="7">
    <source>
        <dbReference type="ARBA" id="ARBA00023180"/>
    </source>
</evidence>
<dbReference type="Pfam" id="PF24536">
    <property type="entry name" value="NXPE4_C"/>
    <property type="match status" value="1"/>
</dbReference>
<dbReference type="GO" id="GO:0005794">
    <property type="term" value="C:Golgi apparatus"/>
    <property type="evidence" value="ECO:0007669"/>
    <property type="project" value="UniProtKB-ARBA"/>
</dbReference>
<keyword evidence="7" id="KW-0325">Glycoprotein</keyword>
<evidence type="ECO:0000313" key="13">
    <source>
        <dbReference type="Proteomes" id="UP001159641"/>
    </source>
</evidence>
<feature type="transmembrane region" description="Helical" evidence="9">
    <location>
        <begin position="581"/>
        <end position="601"/>
    </location>
</feature>
<comment type="subcellular location">
    <subcellularLocation>
        <location evidence="1">Membrane</location>
        <topology evidence="1">Multi-pass membrane protein</topology>
    </subcellularLocation>
</comment>
<feature type="transmembrane region" description="Helical" evidence="9">
    <location>
        <begin position="613"/>
        <end position="635"/>
    </location>
</feature>
<comment type="caution">
    <text evidence="12">The sequence shown here is derived from an EMBL/GenBank/DDBJ whole genome shotgun (WGS) entry which is preliminary data.</text>
</comment>
<feature type="transmembrane region" description="Helical" evidence="9">
    <location>
        <begin position="141"/>
        <end position="159"/>
    </location>
</feature>
<feature type="transmembrane region" description="Helical" evidence="9">
    <location>
        <begin position="503"/>
        <end position="524"/>
    </location>
</feature>
<evidence type="ECO:0000313" key="12">
    <source>
        <dbReference type="EMBL" id="KAJ8796539.1"/>
    </source>
</evidence>
<evidence type="ECO:0000256" key="5">
    <source>
        <dbReference type="ARBA" id="ARBA00022989"/>
    </source>
</evidence>
<dbReference type="EMBL" id="JAIQCJ010000358">
    <property type="protein sequence ID" value="KAJ8796539.1"/>
    <property type="molecule type" value="Genomic_DNA"/>
</dbReference>
<reference evidence="12 13" key="1">
    <citation type="submission" date="2022-11" db="EMBL/GenBank/DDBJ databases">
        <title>Whole genome sequence of Eschrichtius robustus ER-17-0199.</title>
        <authorList>
            <person name="Bruniche-Olsen A."/>
            <person name="Black A.N."/>
            <person name="Fields C.J."/>
            <person name="Walden K."/>
            <person name="Dewoody J.A."/>
        </authorList>
    </citation>
    <scope>NUCLEOTIDE SEQUENCE [LARGE SCALE GENOMIC DNA]</scope>
    <source>
        <strain evidence="12">ER-17-0199</strain>
        <tissue evidence="12">Blubber</tissue>
    </source>
</reference>
<feature type="compositionally biased region" description="Gly residues" evidence="8">
    <location>
        <begin position="68"/>
        <end position="82"/>
    </location>
</feature>
<comment type="similarity">
    <text evidence="2">Belongs to the PC-esterase family. CASD1 subfamily.</text>
</comment>
<sequence length="802" mass="89018">MTPEHRASGPPSQAQPLLRQEAKGEEEEGEETGVQGAWGNGTAEQRRRGWGEAAEAVAAEEGQAEAGGTAGSGSPAGGAGGGRGGWRRLLAWLRRRQLQCCPCAAPLPRSAARCCHGGTKMAALAYNLGKREINHYFSVRSAKVLALVAVLLLALCHLASRRYRGERALPLPGPAGGGGDAEAEGSPPRPTHAHAHAAARRRAQPAGEEVPPVGPGGGPGAPDRPSGPQYRRPRVESPWSCAPRAACAGVGDAYPGLAQGLPGSRLLRGLRRGRRARPGARVQEACRRLSGASPGRVKAKAALQGAPPPQVGSPILRPRGNDSCEYLLSSGRFLGEKVWQPHSCMMHKYKISEAKNCLVDKHIAFIGDSRIRQLFYSFVKIINPQFKEEGNKHENIPFEDKTASVKVDFLWHPEVNGSMKQCIKVWTEDSVAKPHVVVAGAATWSIKIHNGSNEALSQYKMNITSIAPLLEKLAKTSDVYWVLQGKGYTKVLNREQTDEWKGWMQLVILIYHISGASTFLPVYMHIRVLVAAYLFQTGYGHFSYFWIKGDFGIHRVCQVLFRLNFLVVVLCIVMDRPYQFYYFVPLVTVWFMVIYVTLALWPQIIQKKANGNCFWHFGLLLKLAFLLLCICFLAYSQGAFEKIFSLWPLSKCFELKGNVYEWWFRWRLDRYVVFHGMLFAFIYLALQKRQVLSEGKGEPLFSNKVSNFLLFISVVSFLTYSIWASSCKNKAECNELHPSVSVVQILAFILIRNIPGYARSVYSSFFAWFGKISLEVGTLIFWSVLHNQVLYAGVYVNEYIGV</sequence>
<evidence type="ECO:0000259" key="10">
    <source>
        <dbReference type="Pfam" id="PF07779"/>
    </source>
</evidence>
<feature type="transmembrane region" description="Helical" evidence="9">
    <location>
        <begin position="668"/>
        <end position="686"/>
    </location>
</feature>
<dbReference type="PANTHER" id="PTHR13533:SF1">
    <property type="entry name" value="N-ACETYLNEURAMINATE 9-O-ACETYLTRANSFERASE"/>
    <property type="match status" value="1"/>
</dbReference>
<dbReference type="GO" id="GO:0016740">
    <property type="term" value="F:transferase activity"/>
    <property type="evidence" value="ECO:0007669"/>
    <property type="project" value="UniProtKB-KW"/>
</dbReference>
<feature type="compositionally biased region" description="Low complexity" evidence="8">
    <location>
        <begin position="51"/>
        <end position="67"/>
    </location>
</feature>
<accession>A0AB34HZ12</accession>
<protein>
    <recommendedName>
        <fullName evidence="14">CAS1 domain-containing protein 1</fullName>
    </recommendedName>
</protein>
<name>A0AB34HZ12_ESCRO</name>
<keyword evidence="13" id="KW-1185">Reference proteome</keyword>
<dbReference type="InterPro" id="IPR057106">
    <property type="entry name" value="NXPE4_C"/>
</dbReference>
<organism evidence="12 13">
    <name type="scientific">Eschrichtius robustus</name>
    <name type="common">California gray whale</name>
    <name type="synonym">Eschrichtius gibbosus</name>
    <dbReference type="NCBI Taxonomy" id="9764"/>
    <lineage>
        <taxon>Eukaryota</taxon>
        <taxon>Metazoa</taxon>
        <taxon>Chordata</taxon>
        <taxon>Craniata</taxon>
        <taxon>Vertebrata</taxon>
        <taxon>Euteleostomi</taxon>
        <taxon>Mammalia</taxon>
        <taxon>Eutheria</taxon>
        <taxon>Laurasiatheria</taxon>
        <taxon>Artiodactyla</taxon>
        <taxon>Whippomorpha</taxon>
        <taxon>Cetacea</taxon>
        <taxon>Mysticeti</taxon>
        <taxon>Eschrichtiidae</taxon>
        <taxon>Eschrichtius</taxon>
    </lineage>
</organism>
<dbReference type="Proteomes" id="UP001159641">
    <property type="component" value="Unassembled WGS sequence"/>
</dbReference>